<name>A0A941D5X7_9MICO</name>
<protein>
    <submittedName>
        <fullName evidence="5">ABC transporter substrate-binding protein</fullName>
    </submittedName>
</protein>
<feature type="domain" description="Leucine-binding protein" evidence="4">
    <location>
        <begin position="51"/>
        <end position="407"/>
    </location>
</feature>
<keyword evidence="2 3" id="KW-0732">Signal</keyword>
<reference evidence="5" key="1">
    <citation type="submission" date="2021-04" db="EMBL/GenBank/DDBJ databases">
        <title>Phycicoccus avicenniae sp. nov., a novel endophytic actinomycetes isolated from branch of Avicennia mariana.</title>
        <authorList>
            <person name="Tuo L."/>
        </authorList>
    </citation>
    <scope>NUCLEOTIDE SEQUENCE</scope>
    <source>
        <strain evidence="5">BSK3Z-2</strain>
    </source>
</reference>
<accession>A0A941D5X7</accession>
<dbReference type="PROSITE" id="PS51257">
    <property type="entry name" value="PROKAR_LIPOPROTEIN"/>
    <property type="match status" value="1"/>
</dbReference>
<feature type="chain" id="PRO_5039653146" evidence="3">
    <location>
        <begin position="27"/>
        <end position="446"/>
    </location>
</feature>
<dbReference type="AlphaFoldDB" id="A0A941D5X7"/>
<dbReference type="SUPFAM" id="SSF53822">
    <property type="entry name" value="Periplasmic binding protein-like I"/>
    <property type="match status" value="1"/>
</dbReference>
<dbReference type="InterPro" id="IPR028081">
    <property type="entry name" value="Leu-bd"/>
</dbReference>
<sequence length="446" mass="47188">MRSTTTRRGRTVVVALAAAACTLVTACGAGESREDAAPEPAEDVPGITEDTITIGGHWPLTGVAAPGYSEIPGGAQAYFDYVNENGGIGGRDIELVIKDDAYNPTNTTQVTNELVQQDEVFGIVGGLGTPTHSAVIDFLNEEGVPDLFVSSGARKWGETPEEYPYTFGWQPDYVIEGKVIGQYIAENMPDAQVGLFLQDDDFGEDGEMGVRQFIDDQIVETVRYTPGNTDVGPQVAALQAAGADLVLGFNVPSYTALSQLVALRLGYEPQWYYSNVGSDPNLVGSLLARFSEGAVEDDASLLDGVMTSEYIPGVDSPDNPWVQLWQEVWDAHGEEGELTNYRIYGMSWAYTFVQAAMAAGDDLSRDGIVEALESGGAGFVGPGYGPFRYSADSHLGLSGLKVVELQGGVGEELTDVLVTDLGDAEITEDASAAGDAPPENGVPSAG</sequence>
<gene>
    <name evidence="5" type="ORF">KC207_04155</name>
</gene>
<dbReference type="PANTHER" id="PTHR47235:SF1">
    <property type="entry name" value="BLR6548 PROTEIN"/>
    <property type="match status" value="1"/>
</dbReference>
<dbReference type="RefSeq" id="WP_211601652.1">
    <property type="nucleotide sequence ID" value="NZ_JAGSNF010000004.1"/>
</dbReference>
<evidence type="ECO:0000259" key="4">
    <source>
        <dbReference type="Pfam" id="PF13458"/>
    </source>
</evidence>
<proteinExistence type="inferred from homology"/>
<dbReference type="CDD" id="cd06343">
    <property type="entry name" value="PBP1_ABC_ligand_binding-like"/>
    <property type="match status" value="1"/>
</dbReference>
<evidence type="ECO:0000313" key="6">
    <source>
        <dbReference type="Proteomes" id="UP000677016"/>
    </source>
</evidence>
<keyword evidence="6" id="KW-1185">Reference proteome</keyword>
<dbReference type="PANTHER" id="PTHR47235">
    <property type="entry name" value="BLR6548 PROTEIN"/>
    <property type="match status" value="1"/>
</dbReference>
<comment type="caution">
    <text evidence="5">The sequence shown here is derived from an EMBL/GenBank/DDBJ whole genome shotgun (WGS) entry which is preliminary data.</text>
</comment>
<organism evidence="5 6">
    <name type="scientific">Phycicoccus avicenniae</name>
    <dbReference type="NCBI Taxonomy" id="2828860"/>
    <lineage>
        <taxon>Bacteria</taxon>
        <taxon>Bacillati</taxon>
        <taxon>Actinomycetota</taxon>
        <taxon>Actinomycetes</taxon>
        <taxon>Micrococcales</taxon>
        <taxon>Intrasporangiaceae</taxon>
        <taxon>Phycicoccus</taxon>
    </lineage>
</organism>
<evidence type="ECO:0000313" key="5">
    <source>
        <dbReference type="EMBL" id="MBR7742480.1"/>
    </source>
</evidence>
<evidence type="ECO:0000256" key="2">
    <source>
        <dbReference type="ARBA" id="ARBA00022729"/>
    </source>
</evidence>
<dbReference type="Gene3D" id="3.40.50.2300">
    <property type="match status" value="2"/>
</dbReference>
<dbReference type="Pfam" id="PF13458">
    <property type="entry name" value="Peripla_BP_6"/>
    <property type="match status" value="1"/>
</dbReference>
<dbReference type="EMBL" id="JAGSNF010000004">
    <property type="protein sequence ID" value="MBR7742480.1"/>
    <property type="molecule type" value="Genomic_DNA"/>
</dbReference>
<evidence type="ECO:0000256" key="3">
    <source>
        <dbReference type="SAM" id="SignalP"/>
    </source>
</evidence>
<comment type="similarity">
    <text evidence="1">Belongs to the leucine-binding protein family.</text>
</comment>
<dbReference type="InterPro" id="IPR028082">
    <property type="entry name" value="Peripla_BP_I"/>
</dbReference>
<feature type="signal peptide" evidence="3">
    <location>
        <begin position="1"/>
        <end position="26"/>
    </location>
</feature>
<evidence type="ECO:0000256" key="1">
    <source>
        <dbReference type="ARBA" id="ARBA00010062"/>
    </source>
</evidence>
<dbReference type="Proteomes" id="UP000677016">
    <property type="component" value="Unassembled WGS sequence"/>
</dbReference>